<organism evidence="1 2">
    <name type="scientific">Heligmosomoides polygyrus</name>
    <name type="common">Parasitic roundworm</name>
    <dbReference type="NCBI Taxonomy" id="6339"/>
    <lineage>
        <taxon>Eukaryota</taxon>
        <taxon>Metazoa</taxon>
        <taxon>Ecdysozoa</taxon>
        <taxon>Nematoda</taxon>
        <taxon>Chromadorea</taxon>
        <taxon>Rhabditida</taxon>
        <taxon>Rhabditina</taxon>
        <taxon>Rhabditomorpha</taxon>
        <taxon>Strongyloidea</taxon>
        <taxon>Heligmosomidae</taxon>
        <taxon>Heligmosomoides</taxon>
    </lineage>
</organism>
<proteinExistence type="predicted"/>
<dbReference type="Proteomes" id="UP000050761">
    <property type="component" value="Unassembled WGS sequence"/>
</dbReference>
<dbReference type="Pfam" id="PF04113">
    <property type="entry name" value="Gpi16"/>
    <property type="match status" value="1"/>
</dbReference>
<dbReference type="PANTHER" id="PTHR12959">
    <property type="entry name" value="GPI TRANSAMIDASE COMPONENT PIG-T-RELATED"/>
    <property type="match status" value="1"/>
</dbReference>
<sequence length="143" mass="16103">LYPRIVSELASAHSVLELSFALTQGRWYSSRWGSPPQPNRPTGAAVHAWIHGNETEVDAKWGTLINSLNGLFCTGMTTVVHDLTSSPNLVYATSRPGYSEEMRRRYSAVGKETVCTENMTPWKKLLPCKQVCPPRFTFRRALY</sequence>
<dbReference type="WBParaSite" id="HPBE_0002333101-mRNA-1">
    <property type="protein sequence ID" value="HPBE_0002333101-mRNA-1"/>
    <property type="gene ID" value="HPBE_0002333101"/>
</dbReference>
<accession>A0A183GKW1</accession>
<dbReference type="AlphaFoldDB" id="A0A183GKW1"/>
<dbReference type="GO" id="GO:0016255">
    <property type="term" value="P:attachment of GPI anchor to protein"/>
    <property type="evidence" value="ECO:0007669"/>
    <property type="project" value="InterPro"/>
</dbReference>
<evidence type="ECO:0000313" key="1">
    <source>
        <dbReference type="Proteomes" id="UP000050761"/>
    </source>
</evidence>
<dbReference type="InterPro" id="IPR007245">
    <property type="entry name" value="PIG-T"/>
</dbReference>
<dbReference type="GO" id="GO:0042765">
    <property type="term" value="C:GPI-anchor transamidase complex"/>
    <property type="evidence" value="ECO:0007669"/>
    <property type="project" value="InterPro"/>
</dbReference>
<protein>
    <submittedName>
        <fullName evidence="2">COesterase domain-containing protein</fullName>
    </submittedName>
</protein>
<keyword evidence="1" id="KW-1185">Reference proteome</keyword>
<reference evidence="2" key="1">
    <citation type="submission" date="2019-09" db="UniProtKB">
        <authorList>
            <consortium name="WormBaseParasite"/>
        </authorList>
    </citation>
    <scope>IDENTIFICATION</scope>
</reference>
<dbReference type="PANTHER" id="PTHR12959:SF11">
    <property type="entry name" value="GPI TRANSAMIDASE COMPONENT PIG-T"/>
    <property type="match status" value="1"/>
</dbReference>
<name>A0A183GKW1_HELPZ</name>
<evidence type="ECO:0000313" key="2">
    <source>
        <dbReference type="WBParaSite" id="HPBE_0002333101-mRNA-1"/>
    </source>
</evidence>